<sequence>MADAFPASSLTARTAPRTAKEELLAAEASMSADQLIQHWGYPGERHSIPTEDGYLLTLQRIPWSRDAGQAEQAGQAAQAGQARPVVLLQHGLLQTADQWLLRGPGQDLALLMSDQGYDVWLGNFRGNTYCKNHMTMSKDNAQFWDFSWHENGFYDLAATIDYVLAVTGQPSLSYIGHSMGTTALLVLLATRPEYNRRVRVASLLAPVAYFSRPRGLTAMLFPITRKIEHDVRAVHMELLPLGSVPRSAVGALCRPGAPTATLCMAAYSHTTGPDPRQMNATLLPTVLSHVPAGSSLGQFVHYAQVQKSGLFRQYDHGVRGNTLRYGQPQPPLYNLSSVVAPVLFHYSTGDYLAHPKDVERLMGEVAGTAAAYKVPWKNFNHGDYMWAVDSYDLLYKTVLKSMREF</sequence>
<evidence type="ECO:0000313" key="6">
    <source>
        <dbReference type="RefSeq" id="XP_034249631.1"/>
    </source>
</evidence>
<protein>
    <recommendedName>
        <fullName evidence="2">Lipase</fullName>
    </recommendedName>
</protein>
<keyword evidence="2" id="KW-0442">Lipid degradation</keyword>
<feature type="active site" description="Charge relay system" evidence="3">
    <location>
        <position position="381"/>
    </location>
</feature>
<dbReference type="GO" id="GO:0016788">
    <property type="term" value="F:hydrolase activity, acting on ester bonds"/>
    <property type="evidence" value="ECO:0007669"/>
    <property type="project" value="InterPro"/>
</dbReference>
<dbReference type="InterPro" id="IPR025483">
    <property type="entry name" value="Lipase_euk"/>
</dbReference>
<dbReference type="InterPro" id="IPR006693">
    <property type="entry name" value="AB_hydrolase_lipase"/>
</dbReference>
<keyword evidence="2" id="KW-0378">Hydrolase</keyword>
<evidence type="ECO:0000256" key="1">
    <source>
        <dbReference type="ARBA" id="ARBA00010701"/>
    </source>
</evidence>
<evidence type="ECO:0000259" key="4">
    <source>
        <dbReference type="Pfam" id="PF04083"/>
    </source>
</evidence>
<feature type="active site" description="Charge relay system" evidence="3">
    <location>
        <position position="350"/>
    </location>
</feature>
<evidence type="ECO:0000256" key="3">
    <source>
        <dbReference type="PIRSR" id="PIRSR000862-1"/>
    </source>
</evidence>
<dbReference type="Pfam" id="PF04083">
    <property type="entry name" value="Abhydro_lipase"/>
    <property type="match status" value="1"/>
</dbReference>
<dbReference type="SUPFAM" id="SSF53474">
    <property type="entry name" value="alpha/beta-Hydrolases"/>
    <property type="match status" value="1"/>
</dbReference>
<accession>A0A6P8ZXS3</accession>
<dbReference type="AlphaFoldDB" id="A0A6P8ZXS3"/>
<evidence type="ECO:0000313" key="5">
    <source>
        <dbReference type="Proteomes" id="UP000515158"/>
    </source>
</evidence>
<dbReference type="PANTHER" id="PTHR11005">
    <property type="entry name" value="LYSOSOMAL ACID LIPASE-RELATED"/>
    <property type="match status" value="1"/>
</dbReference>
<dbReference type="GeneID" id="117650368"/>
<dbReference type="FunFam" id="3.40.50.1820:FF:000179">
    <property type="entry name" value="Lipase"/>
    <property type="match status" value="1"/>
</dbReference>
<dbReference type="GO" id="GO:0016042">
    <property type="term" value="P:lipid catabolic process"/>
    <property type="evidence" value="ECO:0007669"/>
    <property type="project" value="UniProtKB-KW"/>
</dbReference>
<dbReference type="PIRSF" id="PIRSF000862">
    <property type="entry name" value="Steryl_ester_lip"/>
    <property type="match status" value="1"/>
</dbReference>
<feature type="active site" description="Nucleophile" evidence="3">
    <location>
        <position position="178"/>
    </location>
</feature>
<evidence type="ECO:0000256" key="2">
    <source>
        <dbReference type="PIRNR" id="PIRNR000862"/>
    </source>
</evidence>
<dbReference type="Gene3D" id="3.40.50.1820">
    <property type="entry name" value="alpha/beta hydrolase"/>
    <property type="match status" value="1"/>
</dbReference>
<feature type="domain" description="Partial AB-hydrolase lipase" evidence="4">
    <location>
        <begin position="34"/>
        <end position="102"/>
    </location>
</feature>
<name>A0A6P8ZXS3_THRPL</name>
<dbReference type="InterPro" id="IPR029058">
    <property type="entry name" value="AB_hydrolase_fold"/>
</dbReference>
<dbReference type="Proteomes" id="UP000515158">
    <property type="component" value="Unplaced"/>
</dbReference>
<dbReference type="InParanoid" id="A0A6P8ZXS3"/>
<dbReference type="OrthoDB" id="9974421at2759"/>
<dbReference type="KEGG" id="tpal:117650368"/>
<organism evidence="6">
    <name type="scientific">Thrips palmi</name>
    <name type="common">Melon thrips</name>
    <dbReference type="NCBI Taxonomy" id="161013"/>
    <lineage>
        <taxon>Eukaryota</taxon>
        <taxon>Metazoa</taxon>
        <taxon>Ecdysozoa</taxon>
        <taxon>Arthropoda</taxon>
        <taxon>Hexapoda</taxon>
        <taxon>Insecta</taxon>
        <taxon>Pterygota</taxon>
        <taxon>Neoptera</taxon>
        <taxon>Paraneoptera</taxon>
        <taxon>Thysanoptera</taxon>
        <taxon>Terebrantia</taxon>
        <taxon>Thripoidea</taxon>
        <taxon>Thripidae</taxon>
        <taxon>Thrips</taxon>
    </lineage>
</organism>
<dbReference type="RefSeq" id="XP_034249631.1">
    <property type="nucleotide sequence ID" value="XM_034393740.1"/>
</dbReference>
<proteinExistence type="inferred from homology"/>
<reference evidence="6" key="1">
    <citation type="submission" date="2025-08" db="UniProtKB">
        <authorList>
            <consortium name="RefSeq"/>
        </authorList>
    </citation>
    <scope>IDENTIFICATION</scope>
    <source>
        <tissue evidence="6">Total insect</tissue>
    </source>
</reference>
<gene>
    <name evidence="6" type="primary">LOC117650368</name>
</gene>
<comment type="similarity">
    <text evidence="1 2">Belongs to the AB hydrolase superfamily. Lipase family.</text>
</comment>
<dbReference type="FunCoup" id="A0A6P8ZXS3">
    <property type="interactions" value="9"/>
</dbReference>
<keyword evidence="2" id="KW-0443">Lipid metabolism</keyword>
<keyword evidence="5" id="KW-1185">Reference proteome</keyword>